<feature type="region of interest" description="Disordered" evidence="1">
    <location>
        <begin position="1"/>
        <end position="28"/>
    </location>
</feature>
<feature type="region of interest" description="Disordered" evidence="1">
    <location>
        <begin position="49"/>
        <end position="72"/>
    </location>
</feature>
<feature type="compositionally biased region" description="Polar residues" evidence="1">
    <location>
        <begin position="56"/>
        <end position="72"/>
    </location>
</feature>
<protein>
    <submittedName>
        <fullName evidence="2">Uncharacterized protein</fullName>
    </submittedName>
</protein>
<evidence type="ECO:0000313" key="2">
    <source>
        <dbReference type="EMBL" id="KAF5381287.1"/>
    </source>
</evidence>
<name>A0A8H5HDH3_9AGAR</name>
<dbReference type="EMBL" id="JAACJP010000011">
    <property type="protein sequence ID" value="KAF5381287.1"/>
    <property type="molecule type" value="Genomic_DNA"/>
</dbReference>
<dbReference type="OrthoDB" id="3261081at2759"/>
<dbReference type="Proteomes" id="UP000565441">
    <property type="component" value="Unassembled WGS sequence"/>
</dbReference>
<dbReference type="AlphaFoldDB" id="A0A8H5HDH3"/>
<reference evidence="2 3" key="1">
    <citation type="journal article" date="2020" name="ISME J.">
        <title>Uncovering the hidden diversity of litter-decomposition mechanisms in mushroom-forming fungi.</title>
        <authorList>
            <person name="Floudas D."/>
            <person name="Bentzer J."/>
            <person name="Ahren D."/>
            <person name="Johansson T."/>
            <person name="Persson P."/>
            <person name="Tunlid A."/>
        </authorList>
    </citation>
    <scope>NUCLEOTIDE SEQUENCE [LARGE SCALE GENOMIC DNA]</scope>
    <source>
        <strain evidence="2 3">CBS 661.87</strain>
    </source>
</reference>
<organism evidence="2 3">
    <name type="scientific">Tricholomella constricta</name>
    <dbReference type="NCBI Taxonomy" id="117010"/>
    <lineage>
        <taxon>Eukaryota</taxon>
        <taxon>Fungi</taxon>
        <taxon>Dikarya</taxon>
        <taxon>Basidiomycota</taxon>
        <taxon>Agaricomycotina</taxon>
        <taxon>Agaricomycetes</taxon>
        <taxon>Agaricomycetidae</taxon>
        <taxon>Agaricales</taxon>
        <taxon>Tricholomatineae</taxon>
        <taxon>Lyophyllaceae</taxon>
        <taxon>Tricholomella</taxon>
    </lineage>
</organism>
<sequence length="179" mass="19388">MHFHVRSASGSHSPSPQPSPPSSPSKAMSLSVGGVANIFLKMRQTQDRVKAHHIESSSGPPQTHSIISENASGKSGPFQLTETFICRDAVNMMTLLSVTRGTLLNYATTLGASTLADEQWKYIICGPKHRSNGTSTFRIQVSYTACTVRSTVPDPHKPVALDQIKNVPGCMTILQRNQD</sequence>
<comment type="caution">
    <text evidence="2">The sequence shown here is derived from an EMBL/GenBank/DDBJ whole genome shotgun (WGS) entry which is preliminary data.</text>
</comment>
<gene>
    <name evidence="2" type="ORF">D9615_008338</name>
</gene>
<keyword evidence="3" id="KW-1185">Reference proteome</keyword>
<evidence type="ECO:0000256" key="1">
    <source>
        <dbReference type="SAM" id="MobiDB-lite"/>
    </source>
</evidence>
<evidence type="ECO:0000313" key="3">
    <source>
        <dbReference type="Proteomes" id="UP000565441"/>
    </source>
</evidence>
<proteinExistence type="predicted"/>
<accession>A0A8H5HDH3</accession>